<dbReference type="PANTHER" id="PTHR36870:SF1">
    <property type="entry name" value="CHROMOSOME 17 C17ORF78 HOMOLOG"/>
    <property type="match status" value="1"/>
</dbReference>
<dbReference type="Pfam" id="PF15829">
    <property type="entry name" value="DUF4711"/>
    <property type="match status" value="1"/>
</dbReference>
<accession>A0ABM3SNM4</accession>
<feature type="region of interest" description="Disordered" evidence="1">
    <location>
        <begin position="87"/>
        <end position="106"/>
    </location>
</feature>
<dbReference type="RefSeq" id="XP_057391452.1">
    <property type="nucleotide sequence ID" value="XM_057535469.1"/>
</dbReference>
<evidence type="ECO:0000313" key="3">
    <source>
        <dbReference type="Proteomes" id="UP001652580"/>
    </source>
</evidence>
<evidence type="ECO:0000313" key="4">
    <source>
        <dbReference type="RefSeq" id="XP_057391452.1"/>
    </source>
</evidence>
<name>A0ABM3SNM4_BALAC</name>
<feature type="region of interest" description="Disordered" evidence="1">
    <location>
        <begin position="1"/>
        <end position="32"/>
    </location>
</feature>
<keyword evidence="2" id="KW-0472">Membrane</keyword>
<reference evidence="4" key="1">
    <citation type="submission" date="2025-08" db="UniProtKB">
        <authorList>
            <consortium name="RefSeq"/>
        </authorList>
    </citation>
    <scope>IDENTIFICATION</scope>
</reference>
<sequence>MGDWPHTPLPSLREGRGPAGLLRGKGARKGSGLRTREHLTVFNPSAPKSLIITSYDVNRKAFLPGISQCKVYPVMGASSETFPTTTTFVTPGKKGEKTTRIDDFSSPLKQDTDEDLEKRQKWSTVVKFLIAVTLLFSGIAIIAFVIFEVPCPSQCRGARELCQCQRLWRRQRKEGQQPGVAESQTDSQPKKESVLCWTRCSQIIKPQESCRDHCGPRDILLKSSAPPHTLNERYYIVFSLL</sequence>
<dbReference type="Proteomes" id="UP001652580">
    <property type="component" value="Chromosome 20"/>
</dbReference>
<keyword evidence="3" id="KW-1185">Reference proteome</keyword>
<proteinExistence type="predicted"/>
<protein>
    <submittedName>
        <fullName evidence="4">Uncharacterized protein C17orf78 homolog isoform X2</fullName>
    </submittedName>
</protein>
<keyword evidence="2" id="KW-1133">Transmembrane helix</keyword>
<dbReference type="PANTHER" id="PTHR36870">
    <property type="entry name" value="C17ORF78 ISOFORM 2"/>
    <property type="match status" value="1"/>
</dbReference>
<keyword evidence="2" id="KW-0812">Transmembrane</keyword>
<gene>
    <name evidence="4" type="primary">C20H17orf78</name>
</gene>
<dbReference type="GeneID" id="103010542"/>
<feature type="compositionally biased region" description="Basic and acidic residues" evidence="1">
    <location>
        <begin position="93"/>
        <end position="103"/>
    </location>
</feature>
<dbReference type="InterPro" id="IPR031668">
    <property type="entry name" value="DUF4711"/>
</dbReference>
<feature type="transmembrane region" description="Helical" evidence="2">
    <location>
        <begin position="128"/>
        <end position="147"/>
    </location>
</feature>
<evidence type="ECO:0000256" key="1">
    <source>
        <dbReference type="SAM" id="MobiDB-lite"/>
    </source>
</evidence>
<organism evidence="3 4">
    <name type="scientific">Balaenoptera acutorostrata</name>
    <name type="common">Common minke whale</name>
    <name type="synonym">Balaena rostrata</name>
    <dbReference type="NCBI Taxonomy" id="9767"/>
    <lineage>
        <taxon>Eukaryota</taxon>
        <taxon>Metazoa</taxon>
        <taxon>Chordata</taxon>
        <taxon>Craniata</taxon>
        <taxon>Vertebrata</taxon>
        <taxon>Euteleostomi</taxon>
        <taxon>Mammalia</taxon>
        <taxon>Eutheria</taxon>
        <taxon>Laurasiatheria</taxon>
        <taxon>Artiodactyla</taxon>
        <taxon>Whippomorpha</taxon>
        <taxon>Cetacea</taxon>
        <taxon>Mysticeti</taxon>
        <taxon>Balaenopteridae</taxon>
        <taxon>Balaenoptera</taxon>
    </lineage>
</organism>
<evidence type="ECO:0000256" key="2">
    <source>
        <dbReference type="SAM" id="Phobius"/>
    </source>
</evidence>